<dbReference type="Proteomes" id="UP000053477">
    <property type="component" value="Unassembled WGS sequence"/>
</dbReference>
<evidence type="ECO:0000313" key="1">
    <source>
        <dbReference type="EMBL" id="KLO14581.1"/>
    </source>
</evidence>
<keyword evidence="1" id="KW-0378">Hydrolase</keyword>
<dbReference type="InParanoid" id="A0A0H2SCB6"/>
<keyword evidence="2" id="KW-1185">Reference proteome</keyword>
<dbReference type="GO" id="GO:0051118">
    <property type="term" value="F:glucan endo-1,3-alpha-glucosidase activity"/>
    <property type="evidence" value="ECO:0007669"/>
    <property type="project" value="InterPro"/>
</dbReference>
<accession>A0A0H2SCB6</accession>
<dbReference type="Gene3D" id="3.20.20.80">
    <property type="entry name" value="Glycosidases"/>
    <property type="match status" value="1"/>
</dbReference>
<dbReference type="AlphaFoldDB" id="A0A0H2SCB6"/>
<evidence type="ECO:0000313" key="2">
    <source>
        <dbReference type="Proteomes" id="UP000053477"/>
    </source>
</evidence>
<dbReference type="EMBL" id="KQ085941">
    <property type="protein sequence ID" value="KLO14581.1"/>
    <property type="molecule type" value="Genomic_DNA"/>
</dbReference>
<protein>
    <submittedName>
        <fullName evidence="1">Glycoside hydrolase</fullName>
    </submittedName>
</protein>
<organism evidence="1 2">
    <name type="scientific">Schizopora paradoxa</name>
    <dbReference type="NCBI Taxonomy" id="27342"/>
    <lineage>
        <taxon>Eukaryota</taxon>
        <taxon>Fungi</taxon>
        <taxon>Dikarya</taxon>
        <taxon>Basidiomycota</taxon>
        <taxon>Agaricomycotina</taxon>
        <taxon>Agaricomycetes</taxon>
        <taxon>Hymenochaetales</taxon>
        <taxon>Schizoporaceae</taxon>
        <taxon>Schizopora</taxon>
    </lineage>
</organism>
<name>A0A0H2SCB6_9AGAM</name>
<reference evidence="1 2" key="1">
    <citation type="submission" date="2015-04" db="EMBL/GenBank/DDBJ databases">
        <title>Complete genome sequence of Schizopora paradoxa KUC8140, a cosmopolitan wood degrader in East Asia.</title>
        <authorList>
            <consortium name="DOE Joint Genome Institute"/>
            <person name="Min B."/>
            <person name="Park H."/>
            <person name="Jang Y."/>
            <person name="Kim J.-J."/>
            <person name="Kim K.H."/>
            <person name="Pangilinan J."/>
            <person name="Lipzen A."/>
            <person name="Riley R."/>
            <person name="Grigoriev I.V."/>
            <person name="Spatafora J.W."/>
            <person name="Choi I.-G."/>
        </authorList>
    </citation>
    <scope>NUCLEOTIDE SEQUENCE [LARGE SCALE GENOMIC DNA]</scope>
    <source>
        <strain evidence="1 2">KUC8140</strain>
    </source>
</reference>
<proteinExistence type="predicted"/>
<dbReference type="CDD" id="cd11577">
    <property type="entry name" value="GH71"/>
    <property type="match status" value="1"/>
</dbReference>
<dbReference type="STRING" id="27342.A0A0H2SCB6"/>
<dbReference type="InterPro" id="IPR005197">
    <property type="entry name" value="Glyco_hydro_71"/>
</dbReference>
<sequence length="447" mass="48686">MVFAHVIVGNTYPYTVQDWETDINLAHAYGIDAFALNVGADTWGPARVADAYSAAEATGTGFKLFISLDMSSLPCTSAADATSLQPYVTNYTSHPNQLKYDNKVFLSTFAGETCLFGQATTAQGWTTFLSPLTGTNAVFFVPSFFSDPTTWSSTGVLNVMDGGFSWNSAWPVDATASNYQTLAASDTSQSTSLIISANQFQGTQNSLLVENILTSTGPDATYVSALQGKPYMAGVSPWFFTHYSPQTYNKSFVYLADSLYASRWNTLIQYRNSIPFVEVITWNDYGESHYIGPIKGSQPNSQAWVDGYDHQAWLHMTKYFTTAYKTGAYPALTSDVVYVWARPHPKDATAPDSIGKPTNYEMLEDAMFAVVLATSGATLQLNLHSFTVPAGFSHYSIPLSAGDKMQASLFRNGAPVVQVDSGNYTFNPNPPSYNYNAFVTFGCSGSC</sequence>
<dbReference type="Pfam" id="PF03659">
    <property type="entry name" value="Glyco_hydro_71"/>
    <property type="match status" value="1"/>
</dbReference>
<gene>
    <name evidence="1" type="ORF">SCHPADRAFT_939381</name>
</gene>
<dbReference type="OrthoDB" id="3257981at2759"/>